<organism evidence="2 3">
    <name type="scientific">Streptomyces antimycoticus</name>
    <dbReference type="NCBI Taxonomy" id="68175"/>
    <lineage>
        <taxon>Bacteria</taxon>
        <taxon>Bacillati</taxon>
        <taxon>Actinomycetota</taxon>
        <taxon>Actinomycetes</taxon>
        <taxon>Kitasatosporales</taxon>
        <taxon>Streptomycetaceae</taxon>
        <taxon>Streptomyces</taxon>
        <taxon>Streptomyces violaceusniger group</taxon>
    </lineage>
</organism>
<dbReference type="Proteomes" id="UP000463951">
    <property type="component" value="Chromosome"/>
</dbReference>
<gene>
    <name evidence="2" type="ORF">SSPO_040460</name>
</gene>
<reference evidence="2 3" key="1">
    <citation type="journal article" date="2020" name="Int. J. Syst. Evol. Microbiol.">
        <title>Reclassification of Streptomyces castelarensis and Streptomyces sporoclivatus as later heterotypic synonyms of Streptomyces antimycoticus.</title>
        <authorList>
            <person name="Komaki H."/>
            <person name="Tamura T."/>
        </authorList>
    </citation>
    <scope>NUCLEOTIDE SEQUENCE [LARGE SCALE GENOMIC DNA]</scope>
    <source>
        <strain evidence="2 3">NBRC 100767</strain>
    </source>
</reference>
<accession>A0A499UNC8</accession>
<feature type="region of interest" description="Disordered" evidence="1">
    <location>
        <begin position="1"/>
        <end position="22"/>
    </location>
</feature>
<evidence type="ECO:0000313" key="3">
    <source>
        <dbReference type="Proteomes" id="UP000463951"/>
    </source>
</evidence>
<dbReference type="AlphaFoldDB" id="A0A499UNC8"/>
<dbReference type="EMBL" id="AP019620">
    <property type="protein sequence ID" value="BBJ41328.1"/>
    <property type="molecule type" value="Genomic_DNA"/>
</dbReference>
<name>A0A499UNC8_9ACTN</name>
<proteinExistence type="predicted"/>
<evidence type="ECO:0000256" key="1">
    <source>
        <dbReference type="SAM" id="MobiDB-lite"/>
    </source>
</evidence>
<sequence length="64" mass="7083">MEPVEVEAAADRSPGRSGLRSPAQMNHLTWYETHNWAKPYPGEKKIYAPQDVPGAYIPSAENDG</sequence>
<protein>
    <submittedName>
        <fullName evidence="2">Uncharacterized protein</fullName>
    </submittedName>
</protein>
<evidence type="ECO:0000313" key="2">
    <source>
        <dbReference type="EMBL" id="BBJ41328.1"/>
    </source>
</evidence>